<evidence type="ECO:0000259" key="4">
    <source>
        <dbReference type="Pfam" id="PF25876"/>
    </source>
</evidence>
<evidence type="ECO:0000259" key="6">
    <source>
        <dbReference type="Pfam" id="PF25944"/>
    </source>
</evidence>
<dbReference type="AlphaFoldDB" id="A0A376MAD2"/>
<dbReference type="SUPFAM" id="SSF111369">
    <property type="entry name" value="HlyD-like secretion proteins"/>
    <property type="match status" value="1"/>
</dbReference>
<dbReference type="EMBL" id="UGAK01000003">
    <property type="protein sequence ID" value="STF94193.1"/>
    <property type="molecule type" value="Genomic_DNA"/>
</dbReference>
<dbReference type="Pfam" id="PF25917">
    <property type="entry name" value="BSH_RND"/>
    <property type="match status" value="1"/>
</dbReference>
<gene>
    <name evidence="8" type="primary">mexA</name>
    <name evidence="8" type="ORF">NCTC7927_03019</name>
</gene>
<keyword evidence="3" id="KW-0732">Signal</keyword>
<reference evidence="8 9" key="1">
    <citation type="submission" date="2018-06" db="EMBL/GenBank/DDBJ databases">
        <authorList>
            <consortium name="Pathogen Informatics"/>
            <person name="Doyle S."/>
        </authorList>
    </citation>
    <scope>NUCLEOTIDE SEQUENCE [LARGE SCALE GENOMIC DNA]</scope>
    <source>
        <strain evidence="8 9">NCTC7927</strain>
    </source>
</reference>
<dbReference type="Pfam" id="PF25944">
    <property type="entry name" value="Beta-barrel_RND"/>
    <property type="match status" value="1"/>
</dbReference>
<comment type="subcellular location">
    <subcellularLocation>
        <location evidence="1">Cell inner membrane</location>
        <topology evidence="1">Lipid-anchor</topology>
    </subcellularLocation>
</comment>
<dbReference type="PROSITE" id="PS51257">
    <property type="entry name" value="PROKAR_LIPOPROTEIN"/>
    <property type="match status" value="1"/>
</dbReference>
<evidence type="ECO:0000256" key="2">
    <source>
        <dbReference type="ARBA" id="ARBA00009477"/>
    </source>
</evidence>
<dbReference type="Gene3D" id="2.40.420.20">
    <property type="match status" value="1"/>
</dbReference>
<dbReference type="PANTHER" id="PTHR30158:SF3">
    <property type="entry name" value="MULTIDRUG EFFLUX PUMP SUBUNIT ACRA-RELATED"/>
    <property type="match status" value="1"/>
</dbReference>
<dbReference type="InterPro" id="IPR006143">
    <property type="entry name" value="RND_pump_MFP"/>
</dbReference>
<protein>
    <submittedName>
        <fullName evidence="8">Acriflavine resistance protein A</fullName>
    </submittedName>
</protein>
<dbReference type="FunFam" id="2.40.420.20:FF:000001">
    <property type="entry name" value="Efflux RND transporter periplasmic adaptor subunit"/>
    <property type="match status" value="1"/>
</dbReference>
<evidence type="ECO:0000313" key="8">
    <source>
        <dbReference type="EMBL" id="STF94193.1"/>
    </source>
</evidence>
<evidence type="ECO:0000313" key="9">
    <source>
        <dbReference type="Proteomes" id="UP000254043"/>
    </source>
</evidence>
<accession>A0A376MAD2</accession>
<evidence type="ECO:0000259" key="5">
    <source>
        <dbReference type="Pfam" id="PF25917"/>
    </source>
</evidence>
<dbReference type="Gene3D" id="2.40.50.100">
    <property type="match status" value="1"/>
</dbReference>
<evidence type="ECO:0000256" key="1">
    <source>
        <dbReference type="ARBA" id="ARBA00004519"/>
    </source>
</evidence>
<dbReference type="Proteomes" id="UP000254043">
    <property type="component" value="Unassembled WGS sequence"/>
</dbReference>
<name>A0A376MAD2_ECOLX</name>
<dbReference type="Pfam" id="PF25876">
    <property type="entry name" value="HH_MFP_RND"/>
    <property type="match status" value="1"/>
</dbReference>
<dbReference type="Gene3D" id="1.10.287.470">
    <property type="entry name" value="Helix hairpin bin"/>
    <property type="match status" value="1"/>
</dbReference>
<dbReference type="PANTHER" id="PTHR30158">
    <property type="entry name" value="ACRA/E-RELATED COMPONENT OF DRUG EFFLUX TRANSPORTER"/>
    <property type="match status" value="1"/>
</dbReference>
<evidence type="ECO:0000256" key="3">
    <source>
        <dbReference type="ARBA" id="ARBA00022729"/>
    </source>
</evidence>
<feature type="domain" description="Multidrug resistance protein MdtA-like beta-barrel" evidence="6">
    <location>
        <begin position="203"/>
        <end position="288"/>
    </location>
</feature>
<dbReference type="GO" id="GO:0005886">
    <property type="term" value="C:plasma membrane"/>
    <property type="evidence" value="ECO:0007669"/>
    <property type="project" value="UniProtKB-SubCell"/>
</dbReference>
<proteinExistence type="inferred from homology"/>
<comment type="similarity">
    <text evidence="2">Belongs to the membrane fusion protein (MFP) (TC 8.A.1) family.</text>
</comment>
<feature type="domain" description="Multidrug resistance protein MdtA-like alpha-helical hairpin" evidence="4">
    <location>
        <begin position="98"/>
        <end position="166"/>
    </location>
</feature>
<dbReference type="Gene3D" id="2.40.30.170">
    <property type="match status" value="1"/>
</dbReference>
<dbReference type="GO" id="GO:0022857">
    <property type="term" value="F:transmembrane transporter activity"/>
    <property type="evidence" value="ECO:0007669"/>
    <property type="project" value="InterPro"/>
</dbReference>
<feature type="domain" description="Multidrug resistance protein MdtA-like C-terminal permuted SH3" evidence="7">
    <location>
        <begin position="292"/>
        <end position="352"/>
    </location>
</feature>
<dbReference type="GO" id="GO:0015721">
    <property type="term" value="P:bile acid and bile salt transport"/>
    <property type="evidence" value="ECO:0007669"/>
    <property type="project" value="TreeGrafter"/>
</dbReference>
<sequence length="402" mass="43426">MKYIATSVVAMLLLSGCDNTQSNNSSPSETEVGVVTVKSQPVSVVSELTGRISAALSAEVRPQVGGIIQKRLFKEGDLVKAGQPLYQIDAASYQAAWNEARTALQQAQALVKADCQKAQRYARLVKENGISQQDADDAQSTCAQDKASVEAKKAALETARINLDWTTVTAPISGRIGISSVTPGALVTASQDTALTTIRGLDTMYVDLTRSSVDLLRLRKQSLATNSDTMSVSLILEDGTTYSEKGRLELTEVAVDESTGSVTLRAIFPNPQQQLLPGMFVRARVDEGVMEDAILAPQQGVTRDAKGNATALVVNKDNKVEQRTLETGETYGDKWLVLNGLHNGDRLIVEGSAKVTSGQTVKAVEVFRTRWRVLKVWGVCKSLARNTLCASGLTRPNWRLTR</sequence>
<dbReference type="InterPro" id="IPR058627">
    <property type="entry name" value="MdtA-like_C"/>
</dbReference>
<organism evidence="8 9">
    <name type="scientific">Escherichia coli</name>
    <dbReference type="NCBI Taxonomy" id="562"/>
    <lineage>
        <taxon>Bacteria</taxon>
        <taxon>Pseudomonadati</taxon>
        <taxon>Pseudomonadota</taxon>
        <taxon>Gammaproteobacteria</taxon>
        <taxon>Enterobacterales</taxon>
        <taxon>Enterobacteriaceae</taxon>
        <taxon>Escherichia</taxon>
    </lineage>
</organism>
<dbReference type="NCBIfam" id="TIGR01730">
    <property type="entry name" value="RND_mfp"/>
    <property type="match status" value="1"/>
</dbReference>
<evidence type="ECO:0000259" key="7">
    <source>
        <dbReference type="Pfam" id="PF25967"/>
    </source>
</evidence>
<dbReference type="GO" id="GO:0046677">
    <property type="term" value="P:response to antibiotic"/>
    <property type="evidence" value="ECO:0007669"/>
    <property type="project" value="TreeGrafter"/>
</dbReference>
<dbReference type="InterPro" id="IPR058624">
    <property type="entry name" value="MdtA-like_HH"/>
</dbReference>
<dbReference type="Pfam" id="PF25967">
    <property type="entry name" value="RND-MFP_C"/>
    <property type="match status" value="1"/>
</dbReference>
<feature type="domain" description="Multidrug resistance protein MdtA-like barrel-sandwich hybrid" evidence="5">
    <location>
        <begin position="58"/>
        <end position="198"/>
    </location>
</feature>
<dbReference type="InterPro" id="IPR058626">
    <property type="entry name" value="MdtA-like_b-barrel"/>
</dbReference>
<dbReference type="InterPro" id="IPR058625">
    <property type="entry name" value="MdtA-like_BSH"/>
</dbReference>